<keyword evidence="1" id="KW-0560">Oxidoreductase</keyword>
<evidence type="ECO:0000313" key="2">
    <source>
        <dbReference type="Proteomes" id="UP001523401"/>
    </source>
</evidence>
<reference evidence="1 2" key="1">
    <citation type="submission" date="2022-06" db="EMBL/GenBank/DDBJ databases">
        <title>Whole-genome of Asaia lannensis strain LMG 27011T.</title>
        <authorList>
            <person name="Sombolestani A."/>
        </authorList>
    </citation>
    <scope>NUCLEOTIDE SEQUENCE [LARGE SCALE GENOMIC DNA]</scope>
    <source>
        <strain evidence="1 2">NBRC 102526</strain>
    </source>
</reference>
<comment type="caution">
    <text evidence="1">The sequence shown here is derived from an EMBL/GenBank/DDBJ whole genome shotgun (WGS) entry which is preliminary data.</text>
</comment>
<keyword evidence="1" id="KW-0223">Dioxygenase</keyword>
<dbReference type="PANTHER" id="PTHR21308">
    <property type="entry name" value="PHYTANOYL-COA ALPHA-HYDROXYLASE"/>
    <property type="match status" value="1"/>
</dbReference>
<dbReference type="SUPFAM" id="SSF51197">
    <property type="entry name" value="Clavaminate synthase-like"/>
    <property type="match status" value="1"/>
</dbReference>
<protein>
    <submittedName>
        <fullName evidence="1">Phytanoyl-CoA dioxygenase family protein</fullName>
    </submittedName>
</protein>
<evidence type="ECO:0000313" key="1">
    <source>
        <dbReference type="EMBL" id="MCO6159258.1"/>
    </source>
</evidence>
<organism evidence="1 2">
    <name type="scientific">Asaia lannensis NBRC 102526</name>
    <dbReference type="NCBI Taxonomy" id="1307926"/>
    <lineage>
        <taxon>Bacteria</taxon>
        <taxon>Pseudomonadati</taxon>
        <taxon>Pseudomonadota</taxon>
        <taxon>Alphaproteobacteria</taxon>
        <taxon>Acetobacterales</taxon>
        <taxon>Acetobacteraceae</taxon>
        <taxon>Asaia</taxon>
    </lineage>
</organism>
<dbReference type="RefSeq" id="WP_252848725.1">
    <property type="nucleotide sequence ID" value="NZ_BAPW01000012.1"/>
</dbReference>
<keyword evidence="2" id="KW-1185">Reference proteome</keyword>
<dbReference type="Proteomes" id="UP001523401">
    <property type="component" value="Unassembled WGS sequence"/>
</dbReference>
<gene>
    <name evidence="1" type="ORF">NF685_04330</name>
</gene>
<dbReference type="InterPro" id="IPR008775">
    <property type="entry name" value="Phytyl_CoA_dOase-like"/>
</dbReference>
<proteinExistence type="predicted"/>
<name>A0ABT1CEJ1_9PROT</name>
<sequence length="398" mass="44069">MKNDTLCASRAARNWYGSASSSLEDLKKRASQRIALSDYPLAADIGAGQVPLYHCDTLRKLSKEQDGRRAIMAEWVEALKNGPGIIVLKQAFDDLDALDHVTVQFEKLISNQKRNGMESGDHFAKAGANDRVWNALEKLCLLDPDGFARYYSNEMIALVSEAWLGPAYQITSQVNVVNPGGQAQIVHRDYHLGFQSVEQVSRYPVHVHALSPMLTLQGAVAHCDMPIESGPTLYMPFTQSYGPGYLATQDESIREWFAANAVQLPLQKGDAVFFSPALFHAAGQNRSTSIRRMANLLQVSSAFGRAMESMDRARMARSVYPVLLRLMQENTMASSAIDRVIAACAEGYAFPTNLDRDPPLGGLAPQNQQALMRQALDENLDEARFIALLNERVRCMQT</sequence>
<dbReference type="Pfam" id="PF05721">
    <property type="entry name" value="PhyH"/>
    <property type="match status" value="1"/>
</dbReference>
<dbReference type="EMBL" id="JAMXQU010000002">
    <property type="protein sequence ID" value="MCO6159258.1"/>
    <property type="molecule type" value="Genomic_DNA"/>
</dbReference>
<accession>A0ABT1CEJ1</accession>
<dbReference type="GO" id="GO:0051213">
    <property type="term" value="F:dioxygenase activity"/>
    <property type="evidence" value="ECO:0007669"/>
    <property type="project" value="UniProtKB-KW"/>
</dbReference>
<dbReference type="Gene3D" id="2.60.120.620">
    <property type="entry name" value="q2cbj1_9rhob like domain"/>
    <property type="match status" value="1"/>
</dbReference>
<dbReference type="PANTHER" id="PTHR21308:SF8">
    <property type="entry name" value="PHYTANOYL-COA DIOXYGENASE FAMILY PROTEIN (AFU_ORTHOLOGUE AFUA_2G09620)"/>
    <property type="match status" value="1"/>
</dbReference>
<dbReference type="InterPro" id="IPR047128">
    <property type="entry name" value="PhyH"/>
</dbReference>